<dbReference type="Proteomes" id="UP001175211">
    <property type="component" value="Unassembled WGS sequence"/>
</dbReference>
<dbReference type="AlphaFoldDB" id="A0AA39MS13"/>
<keyword evidence="1" id="KW-1133">Transmembrane helix</keyword>
<feature type="transmembrane region" description="Helical" evidence="1">
    <location>
        <begin position="102"/>
        <end position="122"/>
    </location>
</feature>
<proteinExistence type="predicted"/>
<comment type="caution">
    <text evidence="2">The sequence shown here is derived from an EMBL/GenBank/DDBJ whole genome shotgun (WGS) entry which is preliminary data.</text>
</comment>
<sequence>MAMTINWLLHEPSPVQCRQFAFVASPFAVTGIFTSQVILMIRTYAIWDRHRAVFWCFIVTGVFCFITEVVSLVIQFKRMQFIETSSNSTGCFNVPSNQAKAFYIPVLISETIIASLTLFKGIQHLRHSSHPFLIEFYVSGMIFYVCLFLITLTNILIPMWADSITPFLGYFQRILHSILSSRIMLIILKQRRIHRRYLDEEPYTGGVELSHTTL</sequence>
<evidence type="ECO:0000313" key="3">
    <source>
        <dbReference type="Proteomes" id="UP001175211"/>
    </source>
</evidence>
<keyword evidence="3" id="KW-1185">Reference proteome</keyword>
<keyword evidence="1" id="KW-0472">Membrane</keyword>
<accession>A0AA39MS13</accession>
<dbReference type="EMBL" id="JAUEPS010000051">
    <property type="protein sequence ID" value="KAK0444976.1"/>
    <property type="molecule type" value="Genomic_DNA"/>
</dbReference>
<feature type="transmembrane region" description="Helical" evidence="1">
    <location>
        <begin position="53"/>
        <end position="76"/>
    </location>
</feature>
<organism evidence="2 3">
    <name type="scientific">Armillaria tabescens</name>
    <name type="common">Ringless honey mushroom</name>
    <name type="synonym">Agaricus tabescens</name>
    <dbReference type="NCBI Taxonomy" id="1929756"/>
    <lineage>
        <taxon>Eukaryota</taxon>
        <taxon>Fungi</taxon>
        <taxon>Dikarya</taxon>
        <taxon>Basidiomycota</taxon>
        <taxon>Agaricomycotina</taxon>
        <taxon>Agaricomycetes</taxon>
        <taxon>Agaricomycetidae</taxon>
        <taxon>Agaricales</taxon>
        <taxon>Marasmiineae</taxon>
        <taxon>Physalacriaceae</taxon>
        <taxon>Desarmillaria</taxon>
    </lineage>
</organism>
<keyword evidence="1" id="KW-0812">Transmembrane</keyword>
<evidence type="ECO:0000313" key="2">
    <source>
        <dbReference type="EMBL" id="KAK0444976.1"/>
    </source>
</evidence>
<feature type="transmembrane region" description="Helical" evidence="1">
    <location>
        <begin position="134"/>
        <end position="161"/>
    </location>
</feature>
<name>A0AA39MS13_ARMTA</name>
<protein>
    <submittedName>
        <fullName evidence="2">Uncharacterized protein</fullName>
    </submittedName>
</protein>
<feature type="transmembrane region" description="Helical" evidence="1">
    <location>
        <begin position="20"/>
        <end position="41"/>
    </location>
</feature>
<dbReference type="GeneID" id="85361728"/>
<gene>
    <name evidence="2" type="ORF">EV420DRAFT_1648498</name>
</gene>
<reference evidence="2" key="1">
    <citation type="submission" date="2023-06" db="EMBL/GenBank/DDBJ databases">
        <authorList>
            <consortium name="Lawrence Berkeley National Laboratory"/>
            <person name="Ahrendt S."/>
            <person name="Sahu N."/>
            <person name="Indic B."/>
            <person name="Wong-Bajracharya J."/>
            <person name="Merenyi Z."/>
            <person name="Ke H.-M."/>
            <person name="Monk M."/>
            <person name="Kocsube S."/>
            <person name="Drula E."/>
            <person name="Lipzen A."/>
            <person name="Balint B."/>
            <person name="Henrissat B."/>
            <person name="Andreopoulos B."/>
            <person name="Martin F.M."/>
            <person name="Harder C.B."/>
            <person name="Rigling D."/>
            <person name="Ford K.L."/>
            <person name="Foster G.D."/>
            <person name="Pangilinan J."/>
            <person name="Papanicolaou A."/>
            <person name="Barry K."/>
            <person name="LaButti K."/>
            <person name="Viragh M."/>
            <person name="Koriabine M."/>
            <person name="Yan M."/>
            <person name="Riley R."/>
            <person name="Champramary S."/>
            <person name="Plett K.L."/>
            <person name="Tsai I.J."/>
            <person name="Slot J."/>
            <person name="Sipos G."/>
            <person name="Plett J."/>
            <person name="Nagy L.G."/>
            <person name="Grigoriev I.V."/>
        </authorList>
    </citation>
    <scope>NUCLEOTIDE SEQUENCE</scope>
    <source>
        <strain evidence="2">CCBAS 213</strain>
    </source>
</reference>
<feature type="transmembrane region" description="Helical" evidence="1">
    <location>
        <begin position="167"/>
        <end position="188"/>
    </location>
</feature>
<evidence type="ECO:0000256" key="1">
    <source>
        <dbReference type="SAM" id="Phobius"/>
    </source>
</evidence>
<dbReference type="RefSeq" id="XP_060325323.1">
    <property type="nucleotide sequence ID" value="XM_060478180.1"/>
</dbReference>